<evidence type="ECO:0000313" key="10">
    <source>
        <dbReference type="Proteomes" id="UP001213623"/>
    </source>
</evidence>
<dbReference type="Proteomes" id="UP001213623">
    <property type="component" value="Chromosome 4"/>
</dbReference>
<dbReference type="Pfam" id="PF26148">
    <property type="entry name" value="VPS18_RING_C"/>
    <property type="match status" value="1"/>
</dbReference>
<dbReference type="PANTHER" id="PTHR23323:SF26">
    <property type="entry name" value="VACUOLAR PROTEIN SORTING-ASSOCIATED PROTEIN 18 HOMOLOG"/>
    <property type="match status" value="1"/>
</dbReference>
<keyword evidence="10" id="KW-1185">Reference proteome</keyword>
<dbReference type="InterPro" id="IPR007810">
    <property type="entry name" value="Pep3/Vps18_beta-prop"/>
</dbReference>
<dbReference type="GO" id="GO:0030897">
    <property type="term" value="C:HOPS complex"/>
    <property type="evidence" value="ECO:0007669"/>
    <property type="project" value="TreeGrafter"/>
</dbReference>
<sequence>MHLLCMAAAGPSSSVMAPMLSGYEQDHTETLWDVPDEPLDRPSTPLFQIGTVQYALDAPVASVAAASNRLALCLFQHGDNAPMHIVYLDLDDPARTKRTTLTVPVPTRSAARVGDRTPRIFMDPAATHILLCVDTHTYYWTPSWTRPRLVQRLESVLVTAVAWGPQQSAPPVSLGALPGGRRWAWTPLILLGTARGDLIETIITAPLGDERPDLLDRWARRAGGAHEPMLERYVQHVFSLTDIQPVTGLSWEWNAEHQALVTVATSSRLYEFTGTLLATAWEGQAMLEPLFTAYQTSPLPYVKTELPPGPGCLVAATPPAGLPQAPKRVLSWLCGAGIYTTQVRGLHALEHADLVPCPTSEQPWTLGCTPLHLVLVYGTKVACLCSLDAQLVYEAPLPLEPGERVLGTAMDATTGICWIYTAHALLELVVNNETRDVWRSLLARHEYDGALAFCPNESAKRVVLAQKADALLSAGQAMEAASCYAAAQAPRMEQVILSFLYAHATDALRHYVRLRLDALPRDQPVSQLMLATWLLELYMAAMGEKEEERDTAGVQSLQDEVQAVIRQHGKALHPSTTYQLFQKQGRMDLWLMYAERLHDTRRIVQHWVDAQEWTRALEALSAQSRPELYYDFAAVLMKHDPAHTVQCWQRCDMLDVGRLVPALLQHTIQEDDEQAVDYTLVYLAYAIDVQGSRDKSAHALRLTRLAAHARHRPALLAFVEHASPEGLDLAFALRVCAAAQCQEACVRLYARMEQYENAVQLALSEGNVELACACADLATHDQDLRRDLWLQCAQHVIQARPNMQEAMQFLLRTDVLTVEDILPLFPDFNVIDDLKDEICDTLEGYVTRIDALKDEMDKTTATAASIQNDIRQLCHRVIQVPASQLCMACEQPLLQRQLYVFPCSHGFHADCLTTQVTQNLPPRRLRRLLHLQAELGAMTAQQDAAPTEPSRGKSSSALLGMSLERLRESVRPQAIVDAITASLQGSLASGRKDMAEEAVAKRHAASEAPTAWTHTEALRNEMNAIIAGACPTCMLCVQQLDAPYETADEADNWWI</sequence>
<dbReference type="GO" id="GO:0048284">
    <property type="term" value="P:organelle fusion"/>
    <property type="evidence" value="ECO:0007669"/>
    <property type="project" value="TreeGrafter"/>
</dbReference>
<dbReference type="SUPFAM" id="SSF57850">
    <property type="entry name" value="RING/U-box"/>
    <property type="match status" value="1"/>
</dbReference>
<gene>
    <name evidence="9" type="ORF">MNAN1_002237</name>
</gene>
<feature type="domain" description="Pep3/Vps18 RING C-terminal" evidence="8">
    <location>
        <begin position="884"/>
        <end position="935"/>
    </location>
</feature>
<comment type="subcellular location">
    <subcellularLocation>
        <location evidence="5">Endomembrane system</location>
        <topology evidence="5">Peripheral membrane protein</topology>
        <orientation evidence="5">Cytoplasmic side</orientation>
    </subcellularLocation>
</comment>
<evidence type="ECO:0000256" key="2">
    <source>
        <dbReference type="ARBA" id="ARBA00022771"/>
    </source>
</evidence>
<evidence type="ECO:0000256" key="6">
    <source>
        <dbReference type="SAM" id="Coils"/>
    </source>
</evidence>
<keyword evidence="2" id="KW-0863">Zinc-finger</keyword>
<evidence type="ECO:0008006" key="11">
    <source>
        <dbReference type="Google" id="ProtNLM"/>
    </source>
</evidence>
<evidence type="ECO:0000256" key="4">
    <source>
        <dbReference type="ARBA" id="ARBA00023136"/>
    </source>
</evidence>
<dbReference type="GO" id="GO:0005768">
    <property type="term" value="C:endosome"/>
    <property type="evidence" value="ECO:0007669"/>
    <property type="project" value="TreeGrafter"/>
</dbReference>
<dbReference type="GO" id="GO:0006904">
    <property type="term" value="P:vesicle docking involved in exocytosis"/>
    <property type="evidence" value="ECO:0007669"/>
    <property type="project" value="TreeGrafter"/>
</dbReference>
<feature type="domain" description="Pep3/Vps18 beta-propeller" evidence="7">
    <location>
        <begin position="45"/>
        <end position="430"/>
    </location>
</feature>
<protein>
    <recommendedName>
        <fullName evidence="11">Pep3/Vps18/deep orange domain-containing protein</fullName>
    </recommendedName>
</protein>
<keyword evidence="1" id="KW-0479">Metal-binding</keyword>
<dbReference type="GO" id="GO:0030674">
    <property type="term" value="F:protein-macromolecule adaptor activity"/>
    <property type="evidence" value="ECO:0007669"/>
    <property type="project" value="TreeGrafter"/>
</dbReference>
<evidence type="ECO:0000259" key="8">
    <source>
        <dbReference type="Pfam" id="PF26148"/>
    </source>
</evidence>
<proteinExistence type="predicted"/>
<dbReference type="Pfam" id="PF05131">
    <property type="entry name" value="Pep3_Vps18"/>
    <property type="match status" value="1"/>
</dbReference>
<accession>A0AAF0ER15</accession>
<evidence type="ECO:0000313" key="9">
    <source>
        <dbReference type="EMBL" id="WFD27241.1"/>
    </source>
</evidence>
<dbReference type="GO" id="GO:0007032">
    <property type="term" value="P:endosome organization"/>
    <property type="evidence" value="ECO:0007669"/>
    <property type="project" value="TreeGrafter"/>
</dbReference>
<keyword evidence="4" id="KW-0472">Membrane</keyword>
<keyword evidence="6" id="KW-0175">Coiled coil</keyword>
<name>A0AAF0ER15_9BASI</name>
<dbReference type="PANTHER" id="PTHR23323">
    <property type="entry name" value="VACUOLAR PROTEIN SORTING-ASSOCIATED PROTEIN"/>
    <property type="match status" value="1"/>
</dbReference>
<dbReference type="GO" id="GO:0008270">
    <property type="term" value="F:zinc ion binding"/>
    <property type="evidence" value="ECO:0007669"/>
    <property type="project" value="UniProtKB-KW"/>
</dbReference>
<dbReference type="InterPro" id="IPR058919">
    <property type="entry name" value="Pep3/Vps18_RING_C"/>
</dbReference>
<evidence type="ECO:0000256" key="1">
    <source>
        <dbReference type="ARBA" id="ARBA00022723"/>
    </source>
</evidence>
<dbReference type="EMBL" id="CP119895">
    <property type="protein sequence ID" value="WFD27241.1"/>
    <property type="molecule type" value="Genomic_DNA"/>
</dbReference>
<evidence type="ECO:0000256" key="5">
    <source>
        <dbReference type="ARBA" id="ARBA00029433"/>
    </source>
</evidence>
<keyword evidence="3" id="KW-0862">Zinc</keyword>
<organism evidence="9 10">
    <name type="scientific">Malassezia nana</name>
    <dbReference type="NCBI Taxonomy" id="180528"/>
    <lineage>
        <taxon>Eukaryota</taxon>
        <taxon>Fungi</taxon>
        <taxon>Dikarya</taxon>
        <taxon>Basidiomycota</taxon>
        <taxon>Ustilaginomycotina</taxon>
        <taxon>Malasseziomycetes</taxon>
        <taxon>Malasseziales</taxon>
        <taxon>Malasseziaceae</taxon>
        <taxon>Malassezia</taxon>
    </lineage>
</organism>
<reference evidence="9" key="1">
    <citation type="submission" date="2023-03" db="EMBL/GenBank/DDBJ databases">
        <title>Mating type loci evolution in Malassezia.</title>
        <authorList>
            <person name="Coelho M.A."/>
        </authorList>
    </citation>
    <scope>NUCLEOTIDE SEQUENCE</scope>
    <source>
        <strain evidence="9">CBS 9557</strain>
    </source>
</reference>
<dbReference type="GO" id="GO:0007033">
    <property type="term" value="P:vacuole organization"/>
    <property type="evidence" value="ECO:0007669"/>
    <property type="project" value="TreeGrafter"/>
</dbReference>
<dbReference type="AlphaFoldDB" id="A0AAF0ER15"/>
<feature type="coiled-coil region" evidence="6">
    <location>
        <begin position="842"/>
        <end position="869"/>
    </location>
</feature>
<dbReference type="CDD" id="cd16462">
    <property type="entry name" value="RING-H2_Pep3p-like"/>
    <property type="match status" value="1"/>
</dbReference>
<evidence type="ECO:0000259" key="7">
    <source>
        <dbReference type="Pfam" id="PF05131"/>
    </source>
</evidence>
<evidence type="ECO:0000256" key="3">
    <source>
        <dbReference type="ARBA" id="ARBA00022833"/>
    </source>
</evidence>